<evidence type="ECO:0000313" key="2">
    <source>
        <dbReference type="Proteomes" id="UP000809349"/>
    </source>
</evidence>
<accession>A0ABS7STU3</accession>
<dbReference type="Proteomes" id="UP000809349">
    <property type="component" value="Unassembled WGS sequence"/>
</dbReference>
<organism evidence="1 2">
    <name type="scientific">Massilia soli</name>
    <dbReference type="NCBI Taxonomy" id="2792854"/>
    <lineage>
        <taxon>Bacteria</taxon>
        <taxon>Pseudomonadati</taxon>
        <taxon>Pseudomonadota</taxon>
        <taxon>Betaproteobacteria</taxon>
        <taxon>Burkholderiales</taxon>
        <taxon>Oxalobacteraceae</taxon>
        <taxon>Telluria group</taxon>
        <taxon>Massilia</taxon>
    </lineage>
</organism>
<comment type="caution">
    <text evidence="1">The sequence shown here is derived from an EMBL/GenBank/DDBJ whole genome shotgun (WGS) entry which is preliminary data.</text>
</comment>
<dbReference type="RefSeq" id="WP_223469837.1">
    <property type="nucleotide sequence ID" value="NZ_JAFBIL020000008.1"/>
</dbReference>
<dbReference type="InterPro" id="IPR049973">
    <property type="entry name" value="STY0301-like"/>
</dbReference>
<dbReference type="EMBL" id="JAFBIL020000008">
    <property type="protein sequence ID" value="MBZ2209366.1"/>
    <property type="molecule type" value="Genomic_DNA"/>
</dbReference>
<evidence type="ECO:0000313" key="1">
    <source>
        <dbReference type="EMBL" id="MBZ2209366.1"/>
    </source>
</evidence>
<proteinExistence type="predicted"/>
<name>A0ABS7STU3_9BURK</name>
<reference evidence="1 2" key="1">
    <citation type="submission" date="2021-01" db="EMBL/GenBank/DDBJ databases">
        <authorList>
            <person name="Ruan W."/>
            <person name="Khan S.A."/>
            <person name="Jeon C.O."/>
        </authorList>
    </citation>
    <scope>NUCLEOTIDE SEQUENCE [LARGE SCALE GENOMIC DNA]</scope>
    <source>
        <strain evidence="1 2">R798</strain>
    </source>
</reference>
<keyword evidence="2" id="KW-1185">Reference proteome</keyword>
<gene>
    <name evidence="1" type="ORF">I4X03_019025</name>
</gene>
<protein>
    <submittedName>
        <fullName evidence="1">Uncharacterized protein</fullName>
    </submittedName>
</protein>
<sequence>MHLNNVGFLVIALTVIGLPAKAEACPLRLSKDVLQLNAVPKGWTPLLRKQELTLSAVGMLHGAYDGSGYLKPTVTKVRKAGGQEEFTSIWDFAPPPHYERWYFCEYGEAIELLRQVDVSARSCTIVSTREGNAITAMRIACTPADPRRR</sequence>
<reference evidence="1 2" key="2">
    <citation type="submission" date="2021-08" db="EMBL/GenBank/DDBJ databases">
        <title>Massilia sp. R798.</title>
        <authorList>
            <person name="Baek J.H."/>
            <person name="Jung H.S."/>
            <person name="Kim K.R."/>
            <person name="Jeon C.O."/>
        </authorList>
    </citation>
    <scope>NUCLEOTIDE SEQUENCE [LARGE SCALE GENOMIC DNA]</scope>
    <source>
        <strain evidence="1 2">R798</strain>
    </source>
</reference>
<dbReference type="NCBIfam" id="NF042415">
    <property type="entry name" value="STY0301_fam"/>
    <property type="match status" value="1"/>
</dbReference>